<dbReference type="PANTHER" id="PTHR30244:SF34">
    <property type="entry name" value="DTDP-4-AMINO-4,6-DIDEOXYGALACTOSE TRANSAMINASE"/>
    <property type="match status" value="1"/>
</dbReference>
<dbReference type="InterPro" id="IPR012749">
    <property type="entry name" value="WecE-like"/>
</dbReference>
<gene>
    <name evidence="5" type="ORF">BC781_102936</name>
</gene>
<proteinExistence type="inferred from homology"/>
<dbReference type="Gene3D" id="3.40.640.10">
    <property type="entry name" value="Type I PLP-dependent aspartate aminotransferase-like (Major domain)"/>
    <property type="match status" value="1"/>
</dbReference>
<dbReference type="Proteomes" id="UP000245535">
    <property type="component" value="Unassembled WGS sequence"/>
</dbReference>
<dbReference type="InterPro" id="IPR015424">
    <property type="entry name" value="PyrdxlP-dep_Trfase"/>
</dbReference>
<keyword evidence="3 4" id="KW-0663">Pyridoxal phosphate</keyword>
<name>A0A315ZCS0_SEDFL</name>
<evidence type="ECO:0000256" key="1">
    <source>
        <dbReference type="ARBA" id="ARBA00037999"/>
    </source>
</evidence>
<dbReference type="NCBIfam" id="NF008687">
    <property type="entry name" value="PRK11706.1"/>
    <property type="match status" value="1"/>
</dbReference>
<dbReference type="InterPro" id="IPR000653">
    <property type="entry name" value="DegT/StrS_aminotransferase"/>
</dbReference>
<dbReference type="RefSeq" id="WP_109617872.1">
    <property type="nucleotide sequence ID" value="NZ_QGDO01000002.1"/>
</dbReference>
<protein>
    <submittedName>
        <fullName evidence="5">dTDP-4-amino-4,6-dideoxygalactose transaminase</fullName>
    </submittedName>
</protein>
<dbReference type="GO" id="GO:0030170">
    <property type="term" value="F:pyridoxal phosphate binding"/>
    <property type="evidence" value="ECO:0007669"/>
    <property type="project" value="TreeGrafter"/>
</dbReference>
<dbReference type="GO" id="GO:0019180">
    <property type="term" value="F:dTDP-4-amino-4,6-dideoxygalactose transaminase activity"/>
    <property type="evidence" value="ECO:0007669"/>
    <property type="project" value="TreeGrafter"/>
</dbReference>
<evidence type="ECO:0000256" key="2">
    <source>
        <dbReference type="PIRSR" id="PIRSR000390-1"/>
    </source>
</evidence>
<evidence type="ECO:0000313" key="5">
    <source>
        <dbReference type="EMBL" id="PWJ43376.1"/>
    </source>
</evidence>
<dbReference type="GO" id="GO:0000271">
    <property type="term" value="P:polysaccharide biosynthetic process"/>
    <property type="evidence" value="ECO:0007669"/>
    <property type="project" value="TreeGrafter"/>
</dbReference>
<dbReference type="EMBL" id="QGDO01000002">
    <property type="protein sequence ID" value="PWJ43376.1"/>
    <property type="molecule type" value="Genomic_DNA"/>
</dbReference>
<feature type="active site" description="Proton acceptor" evidence="2">
    <location>
        <position position="187"/>
    </location>
</feature>
<comment type="similarity">
    <text evidence="1 4">Belongs to the DegT/DnrJ/EryC1 family.</text>
</comment>
<feature type="modified residue" description="N6-(pyridoxal phosphate)lysine" evidence="3">
    <location>
        <position position="187"/>
    </location>
</feature>
<evidence type="ECO:0000256" key="3">
    <source>
        <dbReference type="PIRSR" id="PIRSR000390-2"/>
    </source>
</evidence>
<evidence type="ECO:0000313" key="6">
    <source>
        <dbReference type="Proteomes" id="UP000245535"/>
    </source>
</evidence>
<dbReference type="InterPro" id="IPR015421">
    <property type="entry name" value="PyrdxlP-dep_Trfase_major"/>
</dbReference>
<dbReference type="NCBIfam" id="TIGR02379">
    <property type="entry name" value="ECA_wecE"/>
    <property type="match status" value="1"/>
</dbReference>
<organism evidence="5 6">
    <name type="scientific">Sediminitomix flava</name>
    <dbReference type="NCBI Taxonomy" id="379075"/>
    <lineage>
        <taxon>Bacteria</taxon>
        <taxon>Pseudomonadati</taxon>
        <taxon>Bacteroidota</taxon>
        <taxon>Cytophagia</taxon>
        <taxon>Cytophagales</taxon>
        <taxon>Flammeovirgaceae</taxon>
        <taxon>Sediminitomix</taxon>
    </lineage>
</organism>
<keyword evidence="6" id="KW-1185">Reference proteome</keyword>
<reference evidence="5 6" key="1">
    <citation type="submission" date="2018-03" db="EMBL/GenBank/DDBJ databases">
        <title>Genomic Encyclopedia of Archaeal and Bacterial Type Strains, Phase II (KMG-II): from individual species to whole genera.</title>
        <authorList>
            <person name="Goeker M."/>
        </authorList>
    </citation>
    <scope>NUCLEOTIDE SEQUENCE [LARGE SCALE GENOMIC DNA]</scope>
    <source>
        <strain evidence="5 6">DSM 28229</strain>
    </source>
</reference>
<accession>A0A315ZCS0</accession>
<dbReference type="PIRSF" id="PIRSF000390">
    <property type="entry name" value="PLP_StrS"/>
    <property type="match status" value="1"/>
</dbReference>
<dbReference type="CDD" id="cd00616">
    <property type="entry name" value="AHBA_syn"/>
    <property type="match status" value="1"/>
</dbReference>
<dbReference type="AlphaFoldDB" id="A0A315ZCS0"/>
<dbReference type="OrthoDB" id="9810913at2"/>
<dbReference type="PANTHER" id="PTHR30244">
    <property type="entry name" value="TRANSAMINASE"/>
    <property type="match status" value="1"/>
</dbReference>
<comment type="caution">
    <text evidence="5">The sequence shown here is derived from an EMBL/GenBank/DDBJ whole genome shotgun (WGS) entry which is preliminary data.</text>
</comment>
<dbReference type="Pfam" id="PF01041">
    <property type="entry name" value="DegT_DnrJ_EryC1"/>
    <property type="match status" value="1"/>
</dbReference>
<dbReference type="SUPFAM" id="SSF53383">
    <property type="entry name" value="PLP-dependent transferases"/>
    <property type="match status" value="1"/>
</dbReference>
<sequence length="380" mass="43182">MSNSPQIPFNKAYLTGKEALYIQDVLSGEERLSGNGKYAKACQSFFEQRYGIKKALMTTSCTHALEMCALLLDIEKGDEVIIPSYTFVSTANAFALRGAKIRFADSLSDHPNVDPKSIHSLITPKTKAIVVVHYAGYPCDMNAIMEMANEQEICVIEDAAQAIEGNYKGKALGSIGHLATFSFHETKNIQCGEGGLLAINDAEFIERAEVIWEKGTNRSAFLEGKVDHYEWVDLGSSYLPSELNTAFLYGQLEEIDNIQLKRKEVWNVYKRAFEQFSDESLKSDNSPILIQEEISNAHMFYVLFEDKESRDRAIVRLKSKGFQAVFHYQSLHRSLYFKTKYEGEELQFADYFSDCLLRLPFHHEMNEDLVFQCVESLLEI</sequence>
<evidence type="ECO:0000256" key="4">
    <source>
        <dbReference type="RuleBase" id="RU004508"/>
    </source>
</evidence>